<comment type="similarity">
    <text evidence="9">Belongs to the PanD family.</text>
</comment>
<feature type="chain" id="PRO_5044901639" description="Aspartate 1-decarboxylase beta chain" evidence="9">
    <location>
        <begin position="1"/>
        <end position="24"/>
    </location>
</feature>
<protein>
    <recommendedName>
        <fullName evidence="9">Aspartate 1-decarboxylase</fullName>
        <ecNumber evidence="9">4.1.1.11</ecNumber>
    </recommendedName>
    <alternativeName>
        <fullName evidence="9">Aspartate alpha-decarboxylase</fullName>
    </alternativeName>
    <component>
        <recommendedName>
            <fullName evidence="9">Aspartate 1-decarboxylase beta chain</fullName>
        </recommendedName>
    </component>
    <component>
        <recommendedName>
            <fullName evidence="9">Aspartate 1-decarboxylase alpha chain</fullName>
        </recommendedName>
    </component>
</protein>
<dbReference type="InterPro" id="IPR003190">
    <property type="entry name" value="Asp_decarbox"/>
</dbReference>
<dbReference type="EMBL" id="JBHSPH010000002">
    <property type="protein sequence ID" value="MFC5862287.1"/>
    <property type="molecule type" value="Genomic_DNA"/>
</dbReference>
<proteinExistence type="inferred from homology"/>
<feature type="binding site" evidence="9">
    <location>
        <position position="57"/>
    </location>
    <ligand>
        <name>substrate</name>
    </ligand>
</feature>
<evidence type="ECO:0000256" key="1">
    <source>
        <dbReference type="ARBA" id="ARBA00022490"/>
    </source>
</evidence>
<dbReference type="EC" id="4.1.1.11" evidence="9"/>
<comment type="function">
    <text evidence="9">Catalyzes the pyruvoyl-dependent decarboxylation of aspartate to produce beta-alanine.</text>
</comment>
<keyword evidence="3 9" id="KW-0210">Decarboxylase</keyword>
<dbReference type="Gene3D" id="2.40.40.20">
    <property type="match status" value="1"/>
</dbReference>
<feature type="chain" id="PRO_5044901640" description="Aspartate 1-decarboxylase alpha chain" evidence="9">
    <location>
        <begin position="25"/>
        <end position="117"/>
    </location>
</feature>
<evidence type="ECO:0000256" key="4">
    <source>
        <dbReference type="ARBA" id="ARBA00022813"/>
    </source>
</evidence>
<evidence type="ECO:0000256" key="8">
    <source>
        <dbReference type="ARBA" id="ARBA00023317"/>
    </source>
</evidence>
<evidence type="ECO:0000313" key="11">
    <source>
        <dbReference type="Proteomes" id="UP001596091"/>
    </source>
</evidence>
<comment type="catalytic activity">
    <reaction evidence="9">
        <text>L-aspartate + H(+) = beta-alanine + CO2</text>
        <dbReference type="Rhea" id="RHEA:19497"/>
        <dbReference type="ChEBI" id="CHEBI:15378"/>
        <dbReference type="ChEBI" id="CHEBI:16526"/>
        <dbReference type="ChEBI" id="CHEBI:29991"/>
        <dbReference type="ChEBI" id="CHEBI:57966"/>
        <dbReference type="EC" id="4.1.1.11"/>
    </reaction>
</comment>
<keyword evidence="1 9" id="KW-0963">Cytoplasm</keyword>
<evidence type="ECO:0000256" key="5">
    <source>
        <dbReference type="ARBA" id="ARBA00023145"/>
    </source>
</evidence>
<feature type="binding site" evidence="9">
    <location>
        <begin position="73"/>
        <end position="75"/>
    </location>
    <ligand>
        <name>substrate</name>
    </ligand>
</feature>
<dbReference type="PANTHER" id="PTHR21012">
    <property type="entry name" value="ASPARTATE 1-DECARBOXYLASE"/>
    <property type="match status" value="1"/>
</dbReference>
<evidence type="ECO:0000256" key="9">
    <source>
        <dbReference type="HAMAP-Rule" id="MF_00446"/>
    </source>
</evidence>
<comment type="subunit">
    <text evidence="9">Heterooctamer of four alpha and four beta subunits.</text>
</comment>
<dbReference type="GO" id="GO:0004068">
    <property type="term" value="F:aspartate 1-decarboxylase activity"/>
    <property type="evidence" value="ECO:0007669"/>
    <property type="project" value="UniProtKB-EC"/>
</dbReference>
<keyword evidence="4 9" id="KW-0068">Autocatalytic cleavage</keyword>
<keyword evidence="8 9" id="KW-0670">Pyruvate</keyword>
<feature type="active site" description="Schiff-base intermediate with substrate; via pyruvic acid" evidence="9">
    <location>
        <position position="25"/>
    </location>
</feature>
<dbReference type="PANTHER" id="PTHR21012:SF0">
    <property type="entry name" value="ASPARTATE 1-DECARBOXYLASE"/>
    <property type="match status" value="1"/>
</dbReference>
<dbReference type="CDD" id="cd06919">
    <property type="entry name" value="Asp_decarbox"/>
    <property type="match status" value="1"/>
</dbReference>
<evidence type="ECO:0000256" key="3">
    <source>
        <dbReference type="ARBA" id="ARBA00022793"/>
    </source>
</evidence>
<dbReference type="Pfam" id="PF02261">
    <property type="entry name" value="Asp_decarbox"/>
    <property type="match status" value="1"/>
</dbReference>
<feature type="modified residue" description="Pyruvic acid (Ser)" evidence="9">
    <location>
        <position position="25"/>
    </location>
</feature>
<keyword evidence="6 9" id="KW-0456">Lyase</keyword>
<dbReference type="Proteomes" id="UP001596091">
    <property type="component" value="Unassembled WGS sequence"/>
</dbReference>
<keyword evidence="7 9" id="KW-0704">Schiff base</keyword>
<dbReference type="InterPro" id="IPR009010">
    <property type="entry name" value="Asp_de-COase-like_dom_sf"/>
</dbReference>
<evidence type="ECO:0000313" key="10">
    <source>
        <dbReference type="EMBL" id="MFC5862287.1"/>
    </source>
</evidence>
<dbReference type="RefSeq" id="WP_263338707.1">
    <property type="nucleotide sequence ID" value="NZ_JAGSYH010000004.1"/>
</dbReference>
<gene>
    <name evidence="9 10" type="primary">panD</name>
    <name evidence="10" type="ORF">ACFPT7_08280</name>
</gene>
<dbReference type="SUPFAM" id="SSF50692">
    <property type="entry name" value="ADC-like"/>
    <property type="match status" value="1"/>
</dbReference>
<dbReference type="NCBIfam" id="TIGR00223">
    <property type="entry name" value="panD"/>
    <property type="match status" value="1"/>
</dbReference>
<comment type="pathway">
    <text evidence="9">Cofactor biosynthesis; (R)-pantothenate biosynthesis; beta-alanine from L-aspartate: step 1/1.</text>
</comment>
<evidence type="ECO:0000256" key="2">
    <source>
        <dbReference type="ARBA" id="ARBA00022655"/>
    </source>
</evidence>
<dbReference type="HAMAP" id="MF_00446">
    <property type="entry name" value="PanD"/>
    <property type="match status" value="1"/>
</dbReference>
<name>A0ABW1EG91_9BACT</name>
<keyword evidence="5 9" id="KW-0865">Zymogen</keyword>
<comment type="caution">
    <text evidence="10">The sequence shown here is derived from an EMBL/GenBank/DDBJ whole genome shotgun (WGS) entry which is preliminary data.</text>
</comment>
<keyword evidence="2 9" id="KW-0566">Pantothenate biosynthesis</keyword>
<sequence>MLIKLMKTKLHRATVTQSDLNYEGSIGIDATLLEASGILPFEAVHVWNLNNGARFETYAIELERGSAEICVNGAAARLVQTGDRIIVASFCWMEEGQARDFKPGIVLLDEQNRILPD</sequence>
<dbReference type="PIRSF" id="PIRSF006246">
    <property type="entry name" value="Asp_decarbox"/>
    <property type="match status" value="1"/>
</dbReference>
<comment type="cofactor">
    <cofactor evidence="9">
        <name>pyruvate</name>
        <dbReference type="ChEBI" id="CHEBI:15361"/>
    </cofactor>
    <text evidence="9">Binds 1 pyruvoyl group covalently per subunit.</text>
</comment>
<comment type="PTM">
    <text evidence="9">Is synthesized initially as an inactive proenzyme, which is activated by self-cleavage at a specific serine bond to produce a beta-subunit with a hydroxyl group at its C-terminus and an alpha-subunit with a pyruvoyl group at its N-terminus.</text>
</comment>
<organism evidence="10 11">
    <name type="scientific">Acidicapsa dinghuensis</name>
    <dbReference type="NCBI Taxonomy" id="2218256"/>
    <lineage>
        <taxon>Bacteria</taxon>
        <taxon>Pseudomonadati</taxon>
        <taxon>Acidobacteriota</taxon>
        <taxon>Terriglobia</taxon>
        <taxon>Terriglobales</taxon>
        <taxon>Acidobacteriaceae</taxon>
        <taxon>Acidicapsa</taxon>
    </lineage>
</organism>
<comment type="subcellular location">
    <subcellularLocation>
        <location evidence="9">Cytoplasm</location>
    </subcellularLocation>
</comment>
<evidence type="ECO:0000256" key="7">
    <source>
        <dbReference type="ARBA" id="ARBA00023270"/>
    </source>
</evidence>
<reference evidence="11" key="1">
    <citation type="journal article" date="2019" name="Int. J. Syst. Evol. Microbiol.">
        <title>The Global Catalogue of Microorganisms (GCM) 10K type strain sequencing project: providing services to taxonomists for standard genome sequencing and annotation.</title>
        <authorList>
            <consortium name="The Broad Institute Genomics Platform"/>
            <consortium name="The Broad Institute Genome Sequencing Center for Infectious Disease"/>
            <person name="Wu L."/>
            <person name="Ma J."/>
        </authorList>
    </citation>
    <scope>NUCLEOTIDE SEQUENCE [LARGE SCALE GENOMIC DNA]</scope>
    <source>
        <strain evidence="11">JCM 4087</strain>
    </source>
</reference>
<keyword evidence="11" id="KW-1185">Reference proteome</keyword>
<evidence type="ECO:0000256" key="6">
    <source>
        <dbReference type="ARBA" id="ARBA00023239"/>
    </source>
</evidence>
<accession>A0ABW1EG91</accession>
<feature type="active site" description="Proton donor" evidence="9">
    <location>
        <position position="58"/>
    </location>
</feature>